<feature type="non-terminal residue" evidence="2">
    <location>
        <position position="542"/>
    </location>
</feature>
<dbReference type="Proteomes" id="UP000053558">
    <property type="component" value="Unassembled WGS sequence"/>
</dbReference>
<protein>
    <recommendedName>
        <fullName evidence="4">F-box domain-containing protein</fullName>
    </recommendedName>
</protein>
<accession>A0A5M3MGL1</accession>
<organism evidence="2 3">
    <name type="scientific">Coniophora puteana (strain RWD-64-598)</name>
    <name type="common">Brown rot fungus</name>
    <dbReference type="NCBI Taxonomy" id="741705"/>
    <lineage>
        <taxon>Eukaryota</taxon>
        <taxon>Fungi</taxon>
        <taxon>Dikarya</taxon>
        <taxon>Basidiomycota</taxon>
        <taxon>Agaricomycotina</taxon>
        <taxon>Agaricomycetes</taxon>
        <taxon>Agaricomycetidae</taxon>
        <taxon>Boletales</taxon>
        <taxon>Coniophorineae</taxon>
        <taxon>Coniophoraceae</taxon>
        <taxon>Coniophora</taxon>
    </lineage>
</organism>
<dbReference type="AlphaFoldDB" id="A0A5M3MGL1"/>
<evidence type="ECO:0008006" key="4">
    <source>
        <dbReference type="Google" id="ProtNLM"/>
    </source>
</evidence>
<feature type="compositionally biased region" description="Low complexity" evidence="1">
    <location>
        <begin position="1"/>
        <end position="19"/>
    </location>
</feature>
<dbReference type="OMA" id="ARCNKFF"/>
<name>A0A5M3MGL1_CONPW</name>
<feature type="region of interest" description="Disordered" evidence="1">
    <location>
        <begin position="1"/>
        <end position="44"/>
    </location>
</feature>
<gene>
    <name evidence="2" type="ORF">CONPUDRAFT_108240</name>
</gene>
<dbReference type="OrthoDB" id="3220023at2759"/>
<dbReference type="GeneID" id="19198698"/>
<comment type="caution">
    <text evidence="2">The sequence shown here is derived from an EMBL/GenBank/DDBJ whole genome shotgun (WGS) entry which is preliminary data.</text>
</comment>
<reference evidence="3" key="1">
    <citation type="journal article" date="2012" name="Science">
        <title>The Paleozoic origin of enzymatic lignin decomposition reconstructed from 31 fungal genomes.</title>
        <authorList>
            <person name="Floudas D."/>
            <person name="Binder M."/>
            <person name="Riley R."/>
            <person name="Barry K."/>
            <person name="Blanchette R.A."/>
            <person name="Henrissat B."/>
            <person name="Martinez A.T."/>
            <person name="Otillar R."/>
            <person name="Spatafora J.W."/>
            <person name="Yadav J.S."/>
            <person name="Aerts A."/>
            <person name="Benoit I."/>
            <person name="Boyd A."/>
            <person name="Carlson A."/>
            <person name="Copeland A."/>
            <person name="Coutinho P.M."/>
            <person name="de Vries R.P."/>
            <person name="Ferreira P."/>
            <person name="Findley K."/>
            <person name="Foster B."/>
            <person name="Gaskell J."/>
            <person name="Glotzer D."/>
            <person name="Gorecki P."/>
            <person name="Heitman J."/>
            <person name="Hesse C."/>
            <person name="Hori C."/>
            <person name="Igarashi K."/>
            <person name="Jurgens J.A."/>
            <person name="Kallen N."/>
            <person name="Kersten P."/>
            <person name="Kohler A."/>
            <person name="Kuees U."/>
            <person name="Kumar T.K.A."/>
            <person name="Kuo A."/>
            <person name="LaButti K."/>
            <person name="Larrondo L.F."/>
            <person name="Lindquist E."/>
            <person name="Ling A."/>
            <person name="Lombard V."/>
            <person name="Lucas S."/>
            <person name="Lundell T."/>
            <person name="Martin R."/>
            <person name="McLaughlin D.J."/>
            <person name="Morgenstern I."/>
            <person name="Morin E."/>
            <person name="Murat C."/>
            <person name="Nagy L.G."/>
            <person name="Nolan M."/>
            <person name="Ohm R.A."/>
            <person name="Patyshakuliyeva A."/>
            <person name="Rokas A."/>
            <person name="Ruiz-Duenas F.J."/>
            <person name="Sabat G."/>
            <person name="Salamov A."/>
            <person name="Samejima M."/>
            <person name="Schmutz J."/>
            <person name="Slot J.C."/>
            <person name="St John F."/>
            <person name="Stenlid J."/>
            <person name="Sun H."/>
            <person name="Sun S."/>
            <person name="Syed K."/>
            <person name="Tsang A."/>
            <person name="Wiebenga A."/>
            <person name="Young D."/>
            <person name="Pisabarro A."/>
            <person name="Eastwood D.C."/>
            <person name="Martin F."/>
            <person name="Cullen D."/>
            <person name="Grigoriev I.V."/>
            <person name="Hibbett D.S."/>
        </authorList>
    </citation>
    <scope>NUCLEOTIDE SEQUENCE [LARGE SCALE GENOMIC DNA]</scope>
    <source>
        <strain evidence="3">RWD-64-598 SS2</strain>
    </source>
</reference>
<proteinExistence type="predicted"/>
<dbReference type="KEGG" id="cput:CONPUDRAFT_108240"/>
<keyword evidence="3" id="KW-1185">Reference proteome</keyword>
<sequence>MEMTSPAPSPAAESTPHTSETADDISQTENRARKRARTDEQSVSSTSATLSASAIAVLPSSLISLPLELLAEVLLLTNSPRDVLAVARCSKFLCNTLVSNPSTEFIWKRVRATCLPRALPDPTENFTEASYAAYVYDAGACEVCEKHTDHMYASFALRVRLCRNDSCRNRYKSLMVEVGHQGDTWVRRAEDPRCFDTIAVNLSPYSDVQFGTVMTWALRADRDKYEKEAAALGAESVSEELKQSVFRRVKIQKKIQTHARLILQWRLEYEKTHAAVKVRNDRFILAFSEREGWKSKDVTSCQSYIRLRRQKERVLEKLTVYDIESIRLELEAELLRISEARERREYESNYRIRREDITHHYERLKSARGQVLPSLCEFRRLPVIKAMQEKTNTKESLANDLKTSGLIAELIKNDVSKWTDSVRSTLLRSLGYQQEWRSASTKRLHPLDRLTARFCCRRCNKVERRYKTDGCLDSAGVCGHQCPGLSKAELRQYQWSANQFVKDDKAFAVVSEVLKQMQVKDDDATSLTISKKSGRNIRCLSC</sequence>
<evidence type="ECO:0000313" key="3">
    <source>
        <dbReference type="Proteomes" id="UP000053558"/>
    </source>
</evidence>
<dbReference type="RefSeq" id="XP_007771425.1">
    <property type="nucleotide sequence ID" value="XM_007773235.1"/>
</dbReference>
<evidence type="ECO:0000256" key="1">
    <source>
        <dbReference type="SAM" id="MobiDB-lite"/>
    </source>
</evidence>
<evidence type="ECO:0000313" key="2">
    <source>
        <dbReference type="EMBL" id="EIW78378.1"/>
    </source>
</evidence>
<dbReference type="EMBL" id="JH711582">
    <property type="protein sequence ID" value="EIW78378.1"/>
    <property type="molecule type" value="Genomic_DNA"/>
</dbReference>